<evidence type="ECO:0000313" key="2">
    <source>
        <dbReference type="EMBL" id="GAA4648795.1"/>
    </source>
</evidence>
<accession>A0ABP8UY70</accession>
<evidence type="ECO:0008006" key="4">
    <source>
        <dbReference type="Google" id="ProtNLM"/>
    </source>
</evidence>
<sequence length="640" mass="70766">MAMADYIPDPASLALDGSHDYSVPDGAGISLDVAFGEPVKPSPASWPVVPSITRQCQARWEPAVDKQQGTDIGWRPANQKESFVQLRQHVASKKLDPELHSLWGRIPGKETDSVLAWEHGHRYESVAAGIWGDVPAKDAVPTYASWDDSITAYEISSGIWWGNPPGKDQQHGGGWYRVQEHLSGEIEPKTYMPEPARLAFVFQGARYTPAHNESVWFAFGATVTSKASRPRNSSIQSPWDLAGQYNPAWQLPWGAGQSQQRCDADYSIRFAANIDPVDPTVPTDPTKPATPERPADKDTWLIMNTISVVTLPDQQPLDVTQLAIELDIDSFTWQLSAQINNRASLNRVAPDQNGPKEIEVTINGWRWVFIVERYEANRSFNRERYRIHGESRTKLLAAPYAPLRSHSESAPINAKQAAIQQLENTGFTLEWPNEGDFVTPDWTFPENTFSYIEHTPMQVIARIATTAGAVVIPSAAEDVLTVQPRYSQSPWDWQPETAITQHIIPESMVVSLSAQWKPEPHYNAVYVSGIYAGVSVNVRRQGAAGNEPAPDIYDDWLVDVGINSERGRNELSKGGNQAIVTLELPLMSVGNAPGLILPGKLVEVIETGEIWYGLCLSVSISAAGGGKGKVLQRVELERHY</sequence>
<dbReference type="Proteomes" id="UP001500604">
    <property type="component" value="Unassembled WGS sequence"/>
</dbReference>
<organism evidence="2 3">
    <name type="scientific">Kistimonas scapharcae</name>
    <dbReference type="NCBI Taxonomy" id="1036133"/>
    <lineage>
        <taxon>Bacteria</taxon>
        <taxon>Pseudomonadati</taxon>
        <taxon>Pseudomonadota</taxon>
        <taxon>Gammaproteobacteria</taxon>
        <taxon>Oceanospirillales</taxon>
        <taxon>Endozoicomonadaceae</taxon>
        <taxon>Kistimonas</taxon>
    </lineage>
</organism>
<feature type="region of interest" description="Disordered" evidence="1">
    <location>
        <begin position="275"/>
        <end position="295"/>
    </location>
</feature>
<proteinExistence type="predicted"/>
<keyword evidence="3" id="KW-1185">Reference proteome</keyword>
<evidence type="ECO:0000313" key="3">
    <source>
        <dbReference type="Proteomes" id="UP001500604"/>
    </source>
</evidence>
<evidence type="ECO:0000256" key="1">
    <source>
        <dbReference type="SAM" id="MobiDB-lite"/>
    </source>
</evidence>
<gene>
    <name evidence="2" type="ORF">GCM10023116_10680</name>
</gene>
<dbReference type="EMBL" id="BAABFL010000107">
    <property type="protein sequence ID" value="GAA4648795.1"/>
    <property type="molecule type" value="Genomic_DNA"/>
</dbReference>
<protein>
    <recommendedName>
        <fullName evidence="4">Minor tail protein</fullName>
    </recommendedName>
</protein>
<reference evidence="3" key="1">
    <citation type="journal article" date="2019" name="Int. J. Syst. Evol. Microbiol.">
        <title>The Global Catalogue of Microorganisms (GCM) 10K type strain sequencing project: providing services to taxonomists for standard genome sequencing and annotation.</title>
        <authorList>
            <consortium name="The Broad Institute Genomics Platform"/>
            <consortium name="The Broad Institute Genome Sequencing Center for Infectious Disease"/>
            <person name="Wu L."/>
            <person name="Ma J."/>
        </authorList>
    </citation>
    <scope>NUCLEOTIDE SEQUENCE [LARGE SCALE GENOMIC DNA]</scope>
    <source>
        <strain evidence="3">JCM 17805</strain>
    </source>
</reference>
<feature type="compositionally biased region" description="Low complexity" evidence="1">
    <location>
        <begin position="275"/>
        <end position="289"/>
    </location>
</feature>
<comment type="caution">
    <text evidence="2">The sequence shown here is derived from an EMBL/GenBank/DDBJ whole genome shotgun (WGS) entry which is preliminary data.</text>
</comment>
<name>A0ABP8UY70_9GAMM</name>